<keyword evidence="1" id="KW-1015">Disulfide bond</keyword>
<dbReference type="SUPFAM" id="SSF56436">
    <property type="entry name" value="C-type lectin-like"/>
    <property type="match status" value="1"/>
</dbReference>
<feature type="chain" id="PRO_5005582797" description="C-type lectin domain-containing protein" evidence="2">
    <location>
        <begin position="20"/>
        <end position="263"/>
    </location>
</feature>
<dbReference type="AlphaFoldDB" id="A0A0L8G3A8"/>
<protein>
    <recommendedName>
        <fullName evidence="6">C-type lectin domain-containing protein</fullName>
    </recommendedName>
</protein>
<dbReference type="Pfam" id="PF00024">
    <property type="entry name" value="PAN_1"/>
    <property type="match status" value="1"/>
</dbReference>
<dbReference type="InterPro" id="IPR018378">
    <property type="entry name" value="C-type_lectin_CS"/>
</dbReference>
<proteinExistence type="predicted"/>
<feature type="signal peptide" evidence="2">
    <location>
        <begin position="1"/>
        <end position="19"/>
    </location>
</feature>
<dbReference type="InterPro" id="IPR001304">
    <property type="entry name" value="C-type_lectin-like"/>
</dbReference>
<gene>
    <name evidence="5" type="ORF">OCBIM_22001174mg</name>
</gene>
<keyword evidence="2" id="KW-0732">Signal</keyword>
<dbReference type="Pfam" id="PF00059">
    <property type="entry name" value="Lectin_C"/>
    <property type="match status" value="1"/>
</dbReference>
<dbReference type="PROSITE" id="PS00615">
    <property type="entry name" value="C_TYPE_LECTIN_1"/>
    <property type="match status" value="1"/>
</dbReference>
<dbReference type="PANTHER" id="PTHR45784:SF3">
    <property type="entry name" value="C-TYPE LECTIN DOMAIN FAMILY 4 MEMBER K-LIKE-RELATED"/>
    <property type="match status" value="1"/>
</dbReference>
<sequence length="263" mass="29810">MQQLTYITLFLLSVTAAFGSWTSKNCTMYKGRCYTVFPVGKVNYIKAVNLCSQLPYGVPVILRSKAEDEFVRSLFPPRRAEFWIGMLTTQNVGGWTWITKEDTNWRNWMSGQYNDSTSEQCATSETVSSVSWRDQSCSSAYEVVCESRPNVACNCETKTTQATIYNVNRHGIVMGKRRCCCQKSEENSSFEKTPANDSTQYTIKTSLIQDSLIECSAKCVREFYCVAFSYNKTTKECAVLVSYFTPENQMLVSPTARGDYTCL</sequence>
<feature type="domain" description="Apple" evidence="4">
    <location>
        <begin position="181"/>
        <end position="263"/>
    </location>
</feature>
<dbReference type="PANTHER" id="PTHR45784">
    <property type="entry name" value="C-TYPE LECTIN DOMAIN FAMILY 20 MEMBER A-RELATED"/>
    <property type="match status" value="1"/>
</dbReference>
<evidence type="ECO:0000256" key="1">
    <source>
        <dbReference type="ARBA" id="ARBA00023157"/>
    </source>
</evidence>
<dbReference type="SMART" id="SM00034">
    <property type="entry name" value="CLECT"/>
    <property type="match status" value="1"/>
</dbReference>
<accession>A0A0L8G3A8</accession>
<dbReference type="PROSITE" id="PS50041">
    <property type="entry name" value="C_TYPE_LECTIN_2"/>
    <property type="match status" value="1"/>
</dbReference>
<dbReference type="OrthoDB" id="6142940at2759"/>
<reference evidence="5" key="1">
    <citation type="submission" date="2015-07" db="EMBL/GenBank/DDBJ databases">
        <title>MeaNS - Measles Nucleotide Surveillance Program.</title>
        <authorList>
            <person name="Tran T."/>
            <person name="Druce J."/>
        </authorList>
    </citation>
    <scope>NUCLEOTIDE SEQUENCE</scope>
    <source>
        <strain evidence="5">UCB-OBI-ISO-001</strain>
        <tissue evidence="5">Gonad</tissue>
    </source>
</reference>
<evidence type="ECO:0000256" key="2">
    <source>
        <dbReference type="SAM" id="SignalP"/>
    </source>
</evidence>
<evidence type="ECO:0000313" key="5">
    <source>
        <dbReference type="EMBL" id="KOF71363.1"/>
    </source>
</evidence>
<feature type="domain" description="C-type lectin" evidence="3">
    <location>
        <begin position="29"/>
        <end position="146"/>
    </location>
</feature>
<organism evidence="5">
    <name type="scientific">Octopus bimaculoides</name>
    <name type="common">California two-spotted octopus</name>
    <dbReference type="NCBI Taxonomy" id="37653"/>
    <lineage>
        <taxon>Eukaryota</taxon>
        <taxon>Metazoa</taxon>
        <taxon>Spiralia</taxon>
        <taxon>Lophotrochozoa</taxon>
        <taxon>Mollusca</taxon>
        <taxon>Cephalopoda</taxon>
        <taxon>Coleoidea</taxon>
        <taxon>Octopodiformes</taxon>
        <taxon>Octopoda</taxon>
        <taxon>Incirrata</taxon>
        <taxon>Octopodidae</taxon>
        <taxon>Octopus</taxon>
    </lineage>
</organism>
<dbReference type="PROSITE" id="PS50948">
    <property type="entry name" value="PAN"/>
    <property type="match status" value="1"/>
</dbReference>
<evidence type="ECO:0000259" key="4">
    <source>
        <dbReference type="PROSITE" id="PS50948"/>
    </source>
</evidence>
<dbReference type="CDD" id="cd00037">
    <property type="entry name" value="CLECT"/>
    <property type="match status" value="1"/>
</dbReference>
<dbReference type="SUPFAM" id="SSF57414">
    <property type="entry name" value="Hairpin loop containing domain-like"/>
    <property type="match status" value="1"/>
</dbReference>
<dbReference type="InterPro" id="IPR016186">
    <property type="entry name" value="C-type_lectin-like/link_sf"/>
</dbReference>
<evidence type="ECO:0008006" key="6">
    <source>
        <dbReference type="Google" id="ProtNLM"/>
    </source>
</evidence>
<dbReference type="EMBL" id="KQ424212">
    <property type="protein sequence ID" value="KOF71363.1"/>
    <property type="molecule type" value="Genomic_DNA"/>
</dbReference>
<evidence type="ECO:0000259" key="3">
    <source>
        <dbReference type="PROSITE" id="PS50041"/>
    </source>
</evidence>
<name>A0A0L8G3A8_OCTBM</name>
<dbReference type="InterPro" id="IPR016187">
    <property type="entry name" value="CTDL_fold"/>
</dbReference>
<dbReference type="KEGG" id="obi:106879502"/>
<dbReference type="Gene3D" id="3.10.100.10">
    <property type="entry name" value="Mannose-Binding Protein A, subunit A"/>
    <property type="match status" value="1"/>
</dbReference>
<dbReference type="InterPro" id="IPR003609">
    <property type="entry name" value="Pan_app"/>
</dbReference>